<dbReference type="Gene3D" id="3.40.33.10">
    <property type="entry name" value="CAP"/>
    <property type="match status" value="1"/>
</dbReference>
<evidence type="ECO:0000256" key="1">
    <source>
        <dbReference type="SAM" id="SignalP"/>
    </source>
</evidence>
<evidence type="ECO:0000313" key="2">
    <source>
        <dbReference type="EMBL" id="PVX77933.1"/>
    </source>
</evidence>
<dbReference type="RefSeq" id="WP_133254565.1">
    <property type="nucleotide sequence ID" value="NZ_QEOB01000014.1"/>
</dbReference>
<gene>
    <name evidence="2" type="ORF">C7402_114163</name>
</gene>
<keyword evidence="3" id="KW-1185">Reference proteome</keyword>
<protein>
    <submittedName>
        <fullName evidence="2">Uncharacterized protein YkwD</fullName>
    </submittedName>
</protein>
<dbReference type="InterPro" id="IPR035940">
    <property type="entry name" value="CAP_sf"/>
</dbReference>
<feature type="chain" id="PRO_5045658548" evidence="1">
    <location>
        <begin position="25"/>
        <end position="352"/>
    </location>
</feature>
<dbReference type="Proteomes" id="UP000245712">
    <property type="component" value="Unassembled WGS sequence"/>
</dbReference>
<keyword evidence="1" id="KW-0732">Signal</keyword>
<feature type="signal peptide" evidence="1">
    <location>
        <begin position="1"/>
        <end position="24"/>
    </location>
</feature>
<proteinExistence type="predicted"/>
<comment type="caution">
    <text evidence="2">The sequence shown here is derived from an EMBL/GenBank/DDBJ whole genome shotgun (WGS) entry which is preliminary data.</text>
</comment>
<reference evidence="2 3" key="1">
    <citation type="submission" date="2018-05" db="EMBL/GenBank/DDBJ databases">
        <title>Genomic Encyclopedia of Type Strains, Phase IV (KMG-V): Genome sequencing to study the core and pangenomes of soil and plant-associated prokaryotes.</title>
        <authorList>
            <person name="Whitman W."/>
        </authorList>
    </citation>
    <scope>NUCLEOTIDE SEQUENCE [LARGE SCALE GENOMIC DNA]</scope>
    <source>
        <strain evidence="2 3">SCZa-39</strain>
    </source>
</reference>
<sequence>MKANLFASQRVASTVLLSLLAACGGGSGSSGGSSSSNASTPSSSPAIALVPSTSATIAAYAETGNPIADSFGYLNMIRETMGLRVLAQDANVATASQHHANYLVANDAQGHDEVAGQPGFTGVDPQTRIAALHPTAYTGEVTITVQSNQLPDSLYDIETLFNAPFHRIVMLSDFALAGVGYGTSDQAGAANLYSALNVDFADSANSLASNQLVAYPYSGQTGAPYQWIASESPNPMNDVPSYIGNTVGYPVTIQGATGDALVISSFRIASNGADVPCQEVDPQTASIGGDLHGAAMCTPFQPLTPNTPYTATVAGTKNGQAFNVSWNWTTATAAAVQKQAVGGAQGMKVTIE</sequence>
<name>A0ABX5KG62_9BURK</name>
<dbReference type="SUPFAM" id="SSF55797">
    <property type="entry name" value="PR-1-like"/>
    <property type="match status" value="1"/>
</dbReference>
<dbReference type="EMBL" id="QEOB01000014">
    <property type="protein sequence ID" value="PVX77933.1"/>
    <property type="molecule type" value="Genomic_DNA"/>
</dbReference>
<evidence type="ECO:0000313" key="3">
    <source>
        <dbReference type="Proteomes" id="UP000245712"/>
    </source>
</evidence>
<accession>A0ABX5KG62</accession>
<dbReference type="PROSITE" id="PS51257">
    <property type="entry name" value="PROKAR_LIPOPROTEIN"/>
    <property type="match status" value="1"/>
</dbReference>
<organism evidence="2 3">
    <name type="scientific">Paraburkholderia unamae</name>
    <dbReference type="NCBI Taxonomy" id="219649"/>
    <lineage>
        <taxon>Bacteria</taxon>
        <taxon>Pseudomonadati</taxon>
        <taxon>Pseudomonadota</taxon>
        <taxon>Betaproteobacteria</taxon>
        <taxon>Burkholderiales</taxon>
        <taxon>Burkholderiaceae</taxon>
        <taxon>Paraburkholderia</taxon>
    </lineage>
</organism>